<keyword evidence="3" id="KW-1185">Reference proteome</keyword>
<keyword evidence="1" id="KW-0812">Transmembrane</keyword>
<evidence type="ECO:0000256" key="1">
    <source>
        <dbReference type="SAM" id="Phobius"/>
    </source>
</evidence>
<keyword evidence="1" id="KW-1133">Transmembrane helix</keyword>
<dbReference type="RefSeq" id="WP_231004742.1">
    <property type="nucleotide sequence ID" value="NZ_JAJNEC010000005.1"/>
</dbReference>
<accession>A0ABS8PQW5</accession>
<dbReference type="InterPro" id="IPR035177">
    <property type="entry name" value="TssN"/>
</dbReference>
<proteinExistence type="predicted"/>
<feature type="transmembrane region" description="Helical" evidence="1">
    <location>
        <begin position="6"/>
        <end position="27"/>
    </location>
</feature>
<feature type="transmembrane region" description="Helical" evidence="1">
    <location>
        <begin position="132"/>
        <end position="150"/>
    </location>
</feature>
<name>A0ABS8PQW5_9BACT</name>
<sequence length="283" mass="33262">MALKFFILYAGIFLFSSLAIIPIIRQMSSTFSNMGKKPWIFSFITAALSSGIAFAITYTTQNLFTTFWLLSAVFLLLGILFLLLVHKKYFRARRDNRNKQLFAELLFGFSILFLCVAIFSSLQYFLKDRNFMYFPVLLCMLFFFIPILLLHTFDAAISIPSPDYTAWNYPQQEIEMPDEKEGEHLYVIWFEIAKKITGDQQRTFFRGKAPEDMLLGDLFYHFINEYNEDHSETPIEYTSQGKAAEWMFRTRPKWYRFSRVLNATTTVAQNHIKENTIIICERV</sequence>
<dbReference type="EMBL" id="JAJNEC010000005">
    <property type="protein sequence ID" value="MCD2423479.1"/>
    <property type="molecule type" value="Genomic_DNA"/>
</dbReference>
<protein>
    <submittedName>
        <fullName evidence="2">TssN family type VI secretion system protein</fullName>
    </submittedName>
</protein>
<evidence type="ECO:0000313" key="2">
    <source>
        <dbReference type="EMBL" id="MCD2423479.1"/>
    </source>
</evidence>
<feature type="transmembrane region" description="Helical" evidence="1">
    <location>
        <begin position="39"/>
        <end position="60"/>
    </location>
</feature>
<gene>
    <name evidence="2" type="ORF">LQ567_11950</name>
</gene>
<dbReference type="Proteomes" id="UP001199816">
    <property type="component" value="Unassembled WGS sequence"/>
</dbReference>
<dbReference type="Pfam" id="PF17555">
    <property type="entry name" value="TssN"/>
    <property type="match status" value="1"/>
</dbReference>
<keyword evidence="1" id="KW-0472">Membrane</keyword>
<organism evidence="2 3">
    <name type="scientific">Niabella pedocola</name>
    <dbReference type="NCBI Taxonomy" id="1752077"/>
    <lineage>
        <taxon>Bacteria</taxon>
        <taxon>Pseudomonadati</taxon>
        <taxon>Bacteroidota</taxon>
        <taxon>Chitinophagia</taxon>
        <taxon>Chitinophagales</taxon>
        <taxon>Chitinophagaceae</taxon>
        <taxon>Niabella</taxon>
    </lineage>
</organism>
<feature type="transmembrane region" description="Helical" evidence="1">
    <location>
        <begin position="66"/>
        <end position="85"/>
    </location>
</feature>
<comment type="caution">
    <text evidence="2">The sequence shown here is derived from an EMBL/GenBank/DDBJ whole genome shotgun (WGS) entry which is preliminary data.</text>
</comment>
<reference evidence="2 3" key="1">
    <citation type="submission" date="2021-11" db="EMBL/GenBank/DDBJ databases">
        <title>Genomic of Niabella pedocola.</title>
        <authorList>
            <person name="Wu T."/>
        </authorList>
    </citation>
    <scope>NUCLEOTIDE SEQUENCE [LARGE SCALE GENOMIC DNA]</scope>
    <source>
        <strain evidence="2 3">JCM 31011</strain>
    </source>
</reference>
<feature type="transmembrane region" description="Helical" evidence="1">
    <location>
        <begin position="105"/>
        <end position="126"/>
    </location>
</feature>
<evidence type="ECO:0000313" key="3">
    <source>
        <dbReference type="Proteomes" id="UP001199816"/>
    </source>
</evidence>